<dbReference type="Proteomes" id="UP000054485">
    <property type="component" value="Unassembled WGS sequence"/>
</dbReference>
<dbReference type="AlphaFoldDB" id="A0A0D0AQ65"/>
<reference evidence="1 2" key="1">
    <citation type="submission" date="2014-04" db="EMBL/GenBank/DDBJ databases">
        <authorList>
            <consortium name="DOE Joint Genome Institute"/>
            <person name="Kuo A."/>
            <person name="Ruytinx J."/>
            <person name="Rineau F."/>
            <person name="Colpaert J."/>
            <person name="Kohler A."/>
            <person name="Nagy L.G."/>
            <person name="Floudas D."/>
            <person name="Copeland A."/>
            <person name="Barry K.W."/>
            <person name="Cichocki N."/>
            <person name="Veneault-Fourrey C."/>
            <person name="LaButti K."/>
            <person name="Lindquist E.A."/>
            <person name="Lipzen A."/>
            <person name="Lundell T."/>
            <person name="Morin E."/>
            <person name="Murat C."/>
            <person name="Sun H."/>
            <person name="Tunlid A."/>
            <person name="Henrissat B."/>
            <person name="Grigoriev I.V."/>
            <person name="Hibbett D.S."/>
            <person name="Martin F."/>
            <person name="Nordberg H.P."/>
            <person name="Cantor M.N."/>
            <person name="Hua S.X."/>
        </authorList>
    </citation>
    <scope>NUCLEOTIDE SEQUENCE [LARGE SCALE GENOMIC DNA]</scope>
    <source>
        <strain evidence="1 2">UH-Slu-Lm8-n1</strain>
    </source>
</reference>
<proteinExistence type="predicted"/>
<evidence type="ECO:0000313" key="2">
    <source>
        <dbReference type="Proteomes" id="UP000054485"/>
    </source>
</evidence>
<gene>
    <name evidence="1" type="ORF">CY34DRAFT_658809</name>
</gene>
<dbReference type="EMBL" id="KN835808">
    <property type="protein sequence ID" value="KIK34113.1"/>
    <property type="molecule type" value="Genomic_DNA"/>
</dbReference>
<sequence>MVWARRRRSASHKELSAGASFHTVIATRHLVISYRDHYSGTFIANGAIDHSSFSPARNVLSMKIYLILLSLSLQQESRTIQGMFRLISRQRQHITPFHARLLGIFFDGVTTRVFIDQLLLQLSDSPDGELQLALRTFLDFARGAGLLLHYSALTASIEQKLTKHSPCL</sequence>
<organism evidence="1 2">
    <name type="scientific">Suillus luteus UH-Slu-Lm8-n1</name>
    <dbReference type="NCBI Taxonomy" id="930992"/>
    <lineage>
        <taxon>Eukaryota</taxon>
        <taxon>Fungi</taxon>
        <taxon>Dikarya</taxon>
        <taxon>Basidiomycota</taxon>
        <taxon>Agaricomycotina</taxon>
        <taxon>Agaricomycetes</taxon>
        <taxon>Agaricomycetidae</taxon>
        <taxon>Boletales</taxon>
        <taxon>Suillineae</taxon>
        <taxon>Suillaceae</taxon>
        <taxon>Suillus</taxon>
    </lineage>
</organism>
<dbReference type="HOGENOM" id="CLU_1587588_0_0_1"/>
<evidence type="ECO:0000313" key="1">
    <source>
        <dbReference type="EMBL" id="KIK34113.1"/>
    </source>
</evidence>
<reference evidence="2" key="2">
    <citation type="submission" date="2015-01" db="EMBL/GenBank/DDBJ databases">
        <title>Evolutionary Origins and Diversification of the Mycorrhizal Mutualists.</title>
        <authorList>
            <consortium name="DOE Joint Genome Institute"/>
            <consortium name="Mycorrhizal Genomics Consortium"/>
            <person name="Kohler A."/>
            <person name="Kuo A."/>
            <person name="Nagy L.G."/>
            <person name="Floudas D."/>
            <person name="Copeland A."/>
            <person name="Barry K.W."/>
            <person name="Cichocki N."/>
            <person name="Veneault-Fourrey C."/>
            <person name="LaButti K."/>
            <person name="Lindquist E.A."/>
            <person name="Lipzen A."/>
            <person name="Lundell T."/>
            <person name="Morin E."/>
            <person name="Murat C."/>
            <person name="Riley R."/>
            <person name="Ohm R."/>
            <person name="Sun H."/>
            <person name="Tunlid A."/>
            <person name="Henrissat B."/>
            <person name="Grigoriev I.V."/>
            <person name="Hibbett D.S."/>
            <person name="Martin F."/>
        </authorList>
    </citation>
    <scope>NUCLEOTIDE SEQUENCE [LARGE SCALE GENOMIC DNA]</scope>
    <source>
        <strain evidence="2">UH-Slu-Lm8-n1</strain>
    </source>
</reference>
<keyword evidence="2" id="KW-1185">Reference proteome</keyword>
<accession>A0A0D0AQ65</accession>
<name>A0A0D0AQ65_9AGAM</name>
<protein>
    <submittedName>
        <fullName evidence="1">Uncharacterized protein</fullName>
    </submittedName>
</protein>
<dbReference type="InParanoid" id="A0A0D0AQ65"/>